<evidence type="ECO:0000313" key="2">
    <source>
        <dbReference type="EMBL" id="CAF2082341.1"/>
    </source>
</evidence>
<dbReference type="AlphaFoldDB" id="A0A816S8H9"/>
<gene>
    <name evidence="2" type="ORF">MBJ925_LOCUS18920</name>
</gene>
<dbReference type="EMBL" id="CAJNRE010009460">
    <property type="protein sequence ID" value="CAF2082341.1"/>
    <property type="molecule type" value="Genomic_DNA"/>
</dbReference>
<evidence type="ECO:0000313" key="3">
    <source>
        <dbReference type="Proteomes" id="UP000663824"/>
    </source>
</evidence>
<name>A0A816S8H9_9BILA</name>
<protein>
    <submittedName>
        <fullName evidence="2">Uncharacterized protein</fullName>
    </submittedName>
</protein>
<evidence type="ECO:0000256" key="1">
    <source>
        <dbReference type="SAM" id="MobiDB-lite"/>
    </source>
</evidence>
<reference evidence="2" key="1">
    <citation type="submission" date="2021-02" db="EMBL/GenBank/DDBJ databases">
        <authorList>
            <person name="Nowell W R."/>
        </authorList>
    </citation>
    <scope>NUCLEOTIDE SEQUENCE</scope>
</reference>
<feature type="compositionally biased region" description="Basic and acidic residues" evidence="1">
    <location>
        <begin position="72"/>
        <end position="90"/>
    </location>
</feature>
<organism evidence="2 3">
    <name type="scientific">Rotaria magnacalcarata</name>
    <dbReference type="NCBI Taxonomy" id="392030"/>
    <lineage>
        <taxon>Eukaryota</taxon>
        <taxon>Metazoa</taxon>
        <taxon>Spiralia</taxon>
        <taxon>Gnathifera</taxon>
        <taxon>Rotifera</taxon>
        <taxon>Eurotatoria</taxon>
        <taxon>Bdelloidea</taxon>
        <taxon>Philodinida</taxon>
        <taxon>Philodinidae</taxon>
        <taxon>Rotaria</taxon>
    </lineage>
</organism>
<proteinExistence type="predicted"/>
<dbReference type="Proteomes" id="UP000663824">
    <property type="component" value="Unassembled WGS sequence"/>
</dbReference>
<sequence>MISKLIVAILNASLIVRKSRPVEECHYHRNDEEDRPHHGQLISKFYELNQKPIIDDYEDDELNKGGLNSEHFLGDFKSSNEQRKSETKQE</sequence>
<feature type="region of interest" description="Disordered" evidence="1">
    <location>
        <begin position="59"/>
        <end position="90"/>
    </location>
</feature>
<accession>A0A816S8H9</accession>
<comment type="caution">
    <text evidence="2">The sequence shown here is derived from an EMBL/GenBank/DDBJ whole genome shotgun (WGS) entry which is preliminary data.</text>
</comment>